<proteinExistence type="predicted"/>
<evidence type="ECO:0000256" key="2">
    <source>
        <dbReference type="SAM" id="Coils"/>
    </source>
</evidence>
<accession>A0A0G4IBD9</accession>
<dbReference type="InterPro" id="IPR036322">
    <property type="entry name" value="WD40_repeat_dom_sf"/>
</dbReference>
<keyword evidence="2" id="KW-0175">Coiled coil</keyword>
<evidence type="ECO:0000256" key="3">
    <source>
        <dbReference type="SAM" id="MobiDB-lite"/>
    </source>
</evidence>
<reference evidence="4" key="1">
    <citation type="submission" date="2014-11" db="EMBL/GenBank/DDBJ databases">
        <authorList>
            <person name="Otto D Thomas"/>
            <person name="Naeem Raeece"/>
        </authorList>
    </citation>
    <scope>NUCLEOTIDE SEQUENCE</scope>
</reference>
<evidence type="ECO:0000313" key="4">
    <source>
        <dbReference type="EMBL" id="CEM54470.1"/>
    </source>
</evidence>
<feature type="coiled-coil region" evidence="2">
    <location>
        <begin position="23"/>
        <end position="57"/>
    </location>
</feature>
<keyword evidence="1" id="KW-0853">WD repeat</keyword>
<dbReference type="InterPro" id="IPR015943">
    <property type="entry name" value="WD40/YVTN_repeat-like_dom_sf"/>
</dbReference>
<dbReference type="SUPFAM" id="SSF50978">
    <property type="entry name" value="WD40 repeat-like"/>
    <property type="match status" value="1"/>
</dbReference>
<dbReference type="Pfam" id="PF00400">
    <property type="entry name" value="WD40"/>
    <property type="match status" value="3"/>
</dbReference>
<feature type="repeat" description="WD" evidence="1">
    <location>
        <begin position="626"/>
        <end position="664"/>
    </location>
</feature>
<evidence type="ECO:0000256" key="1">
    <source>
        <dbReference type="PROSITE-ProRule" id="PRU00221"/>
    </source>
</evidence>
<dbReference type="PROSITE" id="PS50082">
    <property type="entry name" value="WD_REPEATS_2"/>
    <property type="match status" value="2"/>
</dbReference>
<dbReference type="VEuPathDB" id="CryptoDB:Cvel_12796"/>
<feature type="repeat" description="WD" evidence="1">
    <location>
        <begin position="336"/>
        <end position="370"/>
    </location>
</feature>
<organism evidence="4">
    <name type="scientific">Chromera velia CCMP2878</name>
    <dbReference type="NCBI Taxonomy" id="1169474"/>
    <lineage>
        <taxon>Eukaryota</taxon>
        <taxon>Sar</taxon>
        <taxon>Alveolata</taxon>
        <taxon>Colpodellida</taxon>
        <taxon>Chromeraceae</taxon>
        <taxon>Chromera</taxon>
    </lineage>
</organism>
<dbReference type="SMART" id="SM00320">
    <property type="entry name" value="WD40"/>
    <property type="match status" value="6"/>
</dbReference>
<dbReference type="EMBL" id="CDMZ01005790">
    <property type="protein sequence ID" value="CEM54470.1"/>
    <property type="molecule type" value="Genomic_DNA"/>
</dbReference>
<sequence length="664" mass="71708">MRAPLCPFAESLRTQYEILKGTAATSEERRKALDDRAEQLAQRATKLRKDALDLTERHNAASEAHSTERRRLLGLLQGGGGGSALSSVSSVRLSTEDARIDAEVERRVLAARRAKEEDGDVDMEGGDAKGERQEPEKRPLERNSQMSLFGLLGNEVERPRRLAVEDDCDWVAGGGDEMEQERGLLDDSESFRFVRVTNVEESRCIDQRSHVTAVSIRPDMKTIAVGSLGHVLEWDISETAGASSSSSSAAAANEKKAHAANTNGAAGAAPTGAPPMPLRCLQLLTPFNPLTALIATPPPDREQTRKTERKRYLGLAGETSAVRLFSTSTGTLKTVLEGHTDDVYSASISSCGRFVGTCCADSLFTLWSLDLDGPAAASSSPANLSQSNKNKSAGGGLVGPRASFVWSHRRTSRRAALHQHENRMAEMPPFLARDEQTCEVFARYFAALCLAFSPDSTKVAVGYEDGVILLFAIETETGEGVGGVADSSARVCRRLSLFVPPCDASSRVFTEWQAEQSRGVTRAAMCLAFGPDSIKLAVQSSCRRIFLWRLGHDHPTGVCLKQSAGLGGRFKSCRDDSSLMERHGGGANSVALRFHPSLPLVFSAGRDGCLDVLSMEGERLFPYARLQEHIGAITSVDVAPSGKILLTGGEDRMARVWRLSAEPC</sequence>
<dbReference type="PANTHER" id="PTHR19879:SF9">
    <property type="entry name" value="TRANSCRIPTION INITIATION FACTOR TFIID SUBUNIT 5"/>
    <property type="match status" value="1"/>
</dbReference>
<dbReference type="Gene3D" id="2.130.10.10">
    <property type="entry name" value="YVTN repeat-like/Quinoprotein amine dehydrogenase"/>
    <property type="match status" value="2"/>
</dbReference>
<feature type="region of interest" description="Disordered" evidence="3">
    <location>
        <begin position="113"/>
        <end position="142"/>
    </location>
</feature>
<protein>
    <recommendedName>
        <fullName evidence="5">Striatin N-terminal domain-containing protein</fullName>
    </recommendedName>
</protein>
<dbReference type="PROSITE" id="PS50294">
    <property type="entry name" value="WD_REPEATS_REGION"/>
    <property type="match status" value="1"/>
</dbReference>
<dbReference type="PANTHER" id="PTHR19879">
    <property type="entry name" value="TRANSCRIPTION INITIATION FACTOR TFIID"/>
    <property type="match status" value="1"/>
</dbReference>
<feature type="compositionally biased region" description="Basic and acidic residues" evidence="3">
    <location>
        <begin position="126"/>
        <end position="141"/>
    </location>
</feature>
<name>A0A0G4IBD9_9ALVE</name>
<dbReference type="AlphaFoldDB" id="A0A0G4IBD9"/>
<evidence type="ECO:0008006" key="5">
    <source>
        <dbReference type="Google" id="ProtNLM"/>
    </source>
</evidence>
<gene>
    <name evidence="4" type="ORF">Cvel_12796</name>
</gene>
<dbReference type="InterPro" id="IPR001680">
    <property type="entry name" value="WD40_rpt"/>
</dbReference>